<keyword evidence="3" id="KW-0560">Oxidoreductase</keyword>
<organism evidence="6 7">
    <name type="scientific">Dioscorea zingiberensis</name>
    <dbReference type="NCBI Taxonomy" id="325984"/>
    <lineage>
        <taxon>Eukaryota</taxon>
        <taxon>Viridiplantae</taxon>
        <taxon>Streptophyta</taxon>
        <taxon>Embryophyta</taxon>
        <taxon>Tracheophyta</taxon>
        <taxon>Spermatophyta</taxon>
        <taxon>Magnoliopsida</taxon>
        <taxon>Liliopsida</taxon>
        <taxon>Dioscoreales</taxon>
        <taxon>Dioscoreaceae</taxon>
        <taxon>Dioscorea</taxon>
    </lineage>
</organism>
<protein>
    <recommendedName>
        <fullName evidence="5">Non-haem dioxygenase N-terminal domain-containing protein</fullName>
    </recommendedName>
</protein>
<comment type="caution">
    <text evidence="6">The sequence shown here is derived from an EMBL/GenBank/DDBJ whole genome shotgun (WGS) entry which is preliminary data.</text>
</comment>
<dbReference type="InterPro" id="IPR027443">
    <property type="entry name" value="IPNS-like_sf"/>
</dbReference>
<dbReference type="AlphaFoldDB" id="A0A9D5CID7"/>
<accession>A0A9D5CID7</accession>
<dbReference type="SUPFAM" id="SSF51197">
    <property type="entry name" value="Clavaminate synthase-like"/>
    <property type="match status" value="2"/>
</dbReference>
<dbReference type="OrthoDB" id="288590at2759"/>
<proteinExistence type="predicted"/>
<evidence type="ECO:0000256" key="1">
    <source>
        <dbReference type="ARBA" id="ARBA00001961"/>
    </source>
</evidence>
<evidence type="ECO:0000256" key="2">
    <source>
        <dbReference type="ARBA" id="ARBA00022723"/>
    </source>
</evidence>
<dbReference type="Proteomes" id="UP001085076">
    <property type="component" value="Miscellaneous, Linkage group lg04"/>
</dbReference>
<reference evidence="6" key="2">
    <citation type="journal article" date="2022" name="Hortic Res">
        <title>The genome of Dioscorea zingiberensis sheds light on the biosynthesis, origin and evolution of the medicinally important diosgenin saponins.</title>
        <authorList>
            <person name="Li Y."/>
            <person name="Tan C."/>
            <person name="Li Z."/>
            <person name="Guo J."/>
            <person name="Li S."/>
            <person name="Chen X."/>
            <person name="Wang C."/>
            <person name="Dai X."/>
            <person name="Yang H."/>
            <person name="Song W."/>
            <person name="Hou L."/>
            <person name="Xu J."/>
            <person name="Tong Z."/>
            <person name="Xu A."/>
            <person name="Yuan X."/>
            <person name="Wang W."/>
            <person name="Yang Q."/>
            <person name="Chen L."/>
            <person name="Sun Z."/>
            <person name="Wang K."/>
            <person name="Pan B."/>
            <person name="Chen J."/>
            <person name="Bao Y."/>
            <person name="Liu F."/>
            <person name="Qi X."/>
            <person name="Gang D.R."/>
            <person name="Wen J."/>
            <person name="Li J."/>
        </authorList>
    </citation>
    <scope>NUCLEOTIDE SEQUENCE</scope>
    <source>
        <strain evidence="6">Dzin_1.0</strain>
    </source>
</reference>
<dbReference type="PANTHER" id="PTHR47990">
    <property type="entry name" value="2-OXOGLUTARATE (2OG) AND FE(II)-DEPENDENT OXYGENASE SUPERFAMILY PROTEIN-RELATED"/>
    <property type="match status" value="1"/>
</dbReference>
<dbReference type="GO" id="GO:0016491">
    <property type="term" value="F:oxidoreductase activity"/>
    <property type="evidence" value="ECO:0007669"/>
    <property type="project" value="UniProtKB-KW"/>
</dbReference>
<evidence type="ECO:0000313" key="7">
    <source>
        <dbReference type="Proteomes" id="UP001085076"/>
    </source>
</evidence>
<name>A0A9D5CID7_9LILI</name>
<dbReference type="InterPro" id="IPR050231">
    <property type="entry name" value="Iron_ascorbate_oxido_reductase"/>
</dbReference>
<keyword evidence="4" id="KW-0408">Iron</keyword>
<dbReference type="EMBL" id="JAGGNH010000004">
    <property type="protein sequence ID" value="KAJ0973766.1"/>
    <property type="molecule type" value="Genomic_DNA"/>
</dbReference>
<dbReference type="InterPro" id="IPR026992">
    <property type="entry name" value="DIOX_N"/>
</dbReference>
<feature type="domain" description="Non-haem dioxygenase N-terminal" evidence="5">
    <location>
        <begin position="14"/>
        <end position="88"/>
    </location>
</feature>
<reference evidence="6" key="1">
    <citation type="submission" date="2021-03" db="EMBL/GenBank/DDBJ databases">
        <authorList>
            <person name="Li Z."/>
            <person name="Yang C."/>
        </authorList>
    </citation>
    <scope>NUCLEOTIDE SEQUENCE</scope>
    <source>
        <strain evidence="6">Dzin_1.0</strain>
        <tissue evidence="6">Leaf</tissue>
    </source>
</reference>
<evidence type="ECO:0000256" key="3">
    <source>
        <dbReference type="ARBA" id="ARBA00023002"/>
    </source>
</evidence>
<evidence type="ECO:0000259" key="5">
    <source>
        <dbReference type="Pfam" id="PF14226"/>
    </source>
</evidence>
<sequence>MSSLDIPQVNFSGLDLSKVGTEEWLLARGQVMKALETHGFFSAVFNKVPDETLDALFGPLADDLFSLPLETKMLTTSDKFYQGYIPKRPGSNFESLNIDMWDDVEFRKRSFGAGDDGEEDGGGGSWAWRSTLMSLWVKSTGAAWSNGRLKATPHRVKMGSNNETRRSIGFGSAFKDECKIHAPEDLVTEDHPLLYKPYHYDAYVQFRFSDAAKGSACPLKAYCGVLRGDEMVA</sequence>
<dbReference type="Pfam" id="PF14226">
    <property type="entry name" value="DIOX_N"/>
    <property type="match status" value="1"/>
</dbReference>
<evidence type="ECO:0000256" key="4">
    <source>
        <dbReference type="ARBA" id="ARBA00023004"/>
    </source>
</evidence>
<dbReference type="GO" id="GO:0046872">
    <property type="term" value="F:metal ion binding"/>
    <property type="evidence" value="ECO:0007669"/>
    <property type="project" value="UniProtKB-KW"/>
</dbReference>
<keyword evidence="2" id="KW-0479">Metal-binding</keyword>
<gene>
    <name evidence="6" type="ORF">J5N97_015731</name>
</gene>
<dbReference type="Gene3D" id="2.60.120.330">
    <property type="entry name" value="B-lactam Antibiotic, Isopenicillin N Synthase, Chain"/>
    <property type="match status" value="2"/>
</dbReference>
<comment type="cofactor">
    <cofactor evidence="1">
        <name>L-ascorbate</name>
        <dbReference type="ChEBI" id="CHEBI:38290"/>
    </cofactor>
</comment>
<evidence type="ECO:0000313" key="6">
    <source>
        <dbReference type="EMBL" id="KAJ0973766.1"/>
    </source>
</evidence>
<keyword evidence="7" id="KW-1185">Reference proteome</keyword>